<dbReference type="SUPFAM" id="SSF56801">
    <property type="entry name" value="Acetyl-CoA synthetase-like"/>
    <property type="match status" value="1"/>
</dbReference>
<dbReference type="Gene3D" id="3.40.50.12780">
    <property type="entry name" value="N-terminal domain of ligase-like"/>
    <property type="match status" value="2"/>
</dbReference>
<dbReference type="VEuPathDB" id="GiardiaDB:GL50581_3754"/>
<dbReference type="InterPro" id="IPR042099">
    <property type="entry name" value="ANL_N_sf"/>
</dbReference>
<keyword evidence="2" id="KW-0067">ATP-binding</keyword>
<keyword evidence="4" id="KW-0436">Ligase</keyword>
<dbReference type="AlphaFoldDB" id="V6TJZ7"/>
<keyword evidence="1" id="KW-0547">Nucleotide-binding</keyword>
<feature type="domain" description="AMP-dependent synthetase/ligase" evidence="3">
    <location>
        <begin position="66"/>
        <end position="181"/>
    </location>
</feature>
<dbReference type="VEuPathDB" id="GiardiaDB:QR46_1559"/>
<reference evidence="5" key="1">
    <citation type="submission" date="2012-02" db="EMBL/GenBank/DDBJ databases">
        <title>Genome sequencing of Giardia lamblia Genotypes A2 and B isolates (DH and GS) and comparative analysis with the genomes of Genotypes A1 and E (WB and Pig).</title>
        <authorList>
            <person name="Adam R."/>
            <person name="Dahlstrom E."/>
            <person name="Martens C."/>
            <person name="Bruno D."/>
            <person name="Barbian K."/>
            <person name="Porcella S.F."/>
            <person name="Nash T."/>
        </authorList>
    </citation>
    <scope>NUCLEOTIDE SEQUENCE</scope>
    <source>
        <strain evidence="5">DH</strain>
    </source>
</reference>
<dbReference type="InterPro" id="IPR020845">
    <property type="entry name" value="AMP-binding_CS"/>
</dbReference>
<protein>
    <submittedName>
        <fullName evidence="4">Long-chain-fatty-acid--CoA ligase</fullName>
    </submittedName>
</protein>
<dbReference type="VEuPathDB" id="GiardiaDB:DHA2_30476"/>
<accession>V6TJZ7</accession>
<dbReference type="VEuPathDB" id="GiardiaDB:GL50803_0030476"/>
<evidence type="ECO:0000313" key="4">
    <source>
        <dbReference type="EMBL" id="ESU39086.1"/>
    </source>
</evidence>
<evidence type="ECO:0000256" key="1">
    <source>
        <dbReference type="ARBA" id="ARBA00022741"/>
    </source>
</evidence>
<feature type="domain" description="AMP-dependent synthetase/ligase" evidence="3">
    <location>
        <begin position="337"/>
        <end position="595"/>
    </location>
</feature>
<organism evidence="4 5">
    <name type="scientific">Giardia intestinalis</name>
    <name type="common">Giardia lamblia</name>
    <dbReference type="NCBI Taxonomy" id="5741"/>
    <lineage>
        <taxon>Eukaryota</taxon>
        <taxon>Metamonada</taxon>
        <taxon>Diplomonadida</taxon>
        <taxon>Hexamitidae</taxon>
        <taxon>Giardiinae</taxon>
        <taxon>Giardia</taxon>
    </lineage>
</organism>
<dbReference type="PANTHER" id="PTHR43272:SF33">
    <property type="entry name" value="AMP-BINDING DOMAIN-CONTAINING PROTEIN-RELATED"/>
    <property type="match status" value="1"/>
</dbReference>
<dbReference type="GO" id="GO:0005783">
    <property type="term" value="C:endoplasmic reticulum"/>
    <property type="evidence" value="ECO:0007669"/>
    <property type="project" value="TreeGrafter"/>
</dbReference>
<dbReference type="GO" id="GO:0005524">
    <property type="term" value="F:ATP binding"/>
    <property type="evidence" value="ECO:0007669"/>
    <property type="project" value="UniProtKB-KW"/>
</dbReference>
<name>V6TJZ7_GIAIN</name>
<dbReference type="PROSITE" id="PS00455">
    <property type="entry name" value="AMP_BINDING"/>
    <property type="match status" value="1"/>
</dbReference>
<dbReference type="EMBL" id="AHGT01000006">
    <property type="protein sequence ID" value="ESU39086.1"/>
    <property type="molecule type" value="Genomic_DNA"/>
</dbReference>
<dbReference type="Pfam" id="PF00501">
    <property type="entry name" value="AMP-binding"/>
    <property type="match status" value="2"/>
</dbReference>
<dbReference type="GO" id="GO:0004467">
    <property type="term" value="F:long-chain fatty acid-CoA ligase activity"/>
    <property type="evidence" value="ECO:0007669"/>
    <property type="project" value="TreeGrafter"/>
</dbReference>
<reference evidence="4 5" key="2">
    <citation type="journal article" date="2013" name="Genome Biol. Evol.">
        <title>Genome sequencing of Giardia lamblia genotypes A2 and B isolates (DH and GS) and comparative analysis with the genomes of genotypes A1 and E (WB and Pig).</title>
        <authorList>
            <person name="Adam R.D."/>
            <person name="Dahlstrom E.W."/>
            <person name="Martens C.A."/>
            <person name="Bruno D.P."/>
            <person name="Barbian K.D."/>
            <person name="Ricklefs S.M."/>
            <person name="Hernandez M.M."/>
            <person name="Narla N.P."/>
            <person name="Patel R.B."/>
            <person name="Porcella S.F."/>
            <person name="Nash T.E."/>
        </authorList>
    </citation>
    <scope>NUCLEOTIDE SEQUENCE [LARGE SCALE GENOMIC DNA]</scope>
    <source>
        <strain evidence="4 5">DH</strain>
    </source>
</reference>
<evidence type="ECO:0000259" key="3">
    <source>
        <dbReference type="Pfam" id="PF00501"/>
    </source>
</evidence>
<evidence type="ECO:0000313" key="5">
    <source>
        <dbReference type="Proteomes" id="UP000018320"/>
    </source>
</evidence>
<feature type="non-terminal residue" evidence="4">
    <location>
        <position position="1"/>
    </location>
</feature>
<evidence type="ECO:0000256" key="2">
    <source>
        <dbReference type="ARBA" id="ARBA00022840"/>
    </source>
</evidence>
<proteinExistence type="predicted"/>
<dbReference type="Proteomes" id="UP000018320">
    <property type="component" value="Unassembled WGS sequence"/>
</dbReference>
<sequence>VYEPFDRLFKFLERTFRRTMAFLIPFEAPEFIVGDSIATTSRLFCQRALKTPRRRCLGTREFLARNDENPEARGDYEWYSYLDVLRMSSELFYGLQAIGIKQGDHAGIMSANRVEWALVDLACSALGVVTVPIYDTLSLTDIIFIANDSHVTTVFLTLDTLHTWSTAALSCPMVKTVILFDDRYDDRWFLHKAWAHATKIKHPLPSSVPVAYKSFEECDADDRVDGIAFERALTPAEKAHKAGTKIRYPRRLVCNSIPSEQVEDPFTCQYTYLPSLEISHDLDKTGSPINVLHLVSYTLHGVMACGRKTSAYRGVDFRKAYLSPDTLITPVYALDLTGPDDLMTLVYTSGTTGNPKGVKLTQGNVLWTSASMAEHRVEKRPNVQEFNLSYLPNAHIYQRVIQGVMWYCSGATGFWCGSIKGLTNDIQALRPTIFIAVPRILNRLFEGIMASIEKLSVFRRFLFFLVFSTRRKAMRRNTSWPRWTNIFFSATKALLGGRCSLCVTGSAPLSQKVGEFLHIACDTQVIEGWGMTETAAHGTVQSINTNHWGYVGVTLDSSTKIRLTSVPDMDYLVTDKPNPRGEVWIKGPSVFSGYYNDDAKTKETLTEDGWFMTGDIGEYDRSLGELRLIDRKGCIFKLSQGEFICTTTIENTLLQSKLIDQCFVYGDRLQSYLLAIIVPNFTELRAVLSATPGTVKDLAHLSNNELVIKEAAIITILREVDQACVARNFRPYEIPRAVILEHQPWTQKDESLTPALKIRRTMLTNRYKPCLSSLYHHINKISSHKPSMQQIALTVIKVIDGATLSEVSTQITGASGLSEMSRQ</sequence>
<dbReference type="PANTHER" id="PTHR43272">
    <property type="entry name" value="LONG-CHAIN-FATTY-ACID--COA LIGASE"/>
    <property type="match status" value="1"/>
</dbReference>
<dbReference type="InterPro" id="IPR000873">
    <property type="entry name" value="AMP-dep_synth/lig_dom"/>
</dbReference>
<comment type="caution">
    <text evidence="4">The sequence shown here is derived from an EMBL/GenBank/DDBJ whole genome shotgun (WGS) entry which is preliminary data.</text>
</comment>
<dbReference type="GO" id="GO:0016020">
    <property type="term" value="C:membrane"/>
    <property type="evidence" value="ECO:0007669"/>
    <property type="project" value="TreeGrafter"/>
</dbReference>
<gene>
    <name evidence="4" type="ORF">DHA2_30476</name>
</gene>